<dbReference type="PaxDb" id="6945-B7PIL2"/>
<dbReference type="HOGENOM" id="CLU_2549476_0_0_1"/>
<name>B7PIL2_IXOSC</name>
<accession>B7PIL2</accession>
<dbReference type="VEuPathDB" id="VectorBase:ISCW003696"/>
<evidence type="ECO:0000313" key="2">
    <source>
        <dbReference type="EMBL" id="EEC06436.1"/>
    </source>
</evidence>
<reference evidence="3" key="2">
    <citation type="submission" date="2020-05" db="UniProtKB">
        <authorList>
            <consortium name="EnsemblMetazoa"/>
        </authorList>
    </citation>
    <scope>IDENTIFICATION</scope>
    <source>
        <strain evidence="3">wikel</strain>
    </source>
</reference>
<keyword evidence="1" id="KW-0472">Membrane</keyword>
<keyword evidence="1" id="KW-1133">Transmembrane helix</keyword>
<feature type="non-terminal residue" evidence="2">
    <location>
        <position position="1"/>
    </location>
</feature>
<sequence length="83" mass="8949">SGAFPDVLSARPPGQCPSPPLLLCTAPPTLPQDAIDLAEPRRGFTFIMFYQTPPLSRAGVLSSARSVFFFFIFFVLFALDGGV</sequence>
<dbReference type="Proteomes" id="UP000001555">
    <property type="component" value="Unassembled WGS sequence"/>
</dbReference>
<dbReference type="AlphaFoldDB" id="B7PIL2"/>
<feature type="transmembrane region" description="Helical" evidence="1">
    <location>
        <begin position="58"/>
        <end position="79"/>
    </location>
</feature>
<gene>
    <name evidence="2" type="ORF">IscW_ISCW003696</name>
</gene>
<dbReference type="EMBL" id="DS719908">
    <property type="protein sequence ID" value="EEC06436.1"/>
    <property type="molecule type" value="Genomic_DNA"/>
</dbReference>
<dbReference type="InParanoid" id="B7PIL2"/>
<keyword evidence="4" id="KW-1185">Reference proteome</keyword>
<dbReference type="EnsemblMetazoa" id="ISCW003696-RA">
    <property type="protein sequence ID" value="ISCW003696-PA"/>
    <property type="gene ID" value="ISCW003696"/>
</dbReference>
<evidence type="ECO:0000313" key="3">
    <source>
        <dbReference type="EnsemblMetazoa" id="ISCW003696-PA"/>
    </source>
</evidence>
<protein>
    <submittedName>
        <fullName evidence="2 3">Uncharacterized protein</fullName>
    </submittedName>
</protein>
<keyword evidence="1" id="KW-0812">Transmembrane</keyword>
<feature type="non-terminal residue" evidence="2">
    <location>
        <position position="83"/>
    </location>
</feature>
<dbReference type="EMBL" id="ABJB010457228">
    <property type="status" value="NOT_ANNOTATED_CDS"/>
    <property type="molecule type" value="Genomic_DNA"/>
</dbReference>
<evidence type="ECO:0000313" key="4">
    <source>
        <dbReference type="Proteomes" id="UP000001555"/>
    </source>
</evidence>
<evidence type="ECO:0000256" key="1">
    <source>
        <dbReference type="SAM" id="Phobius"/>
    </source>
</evidence>
<reference evidence="2 4" key="1">
    <citation type="submission" date="2008-03" db="EMBL/GenBank/DDBJ databases">
        <title>Annotation of Ixodes scapularis.</title>
        <authorList>
            <consortium name="Ixodes scapularis Genome Project Consortium"/>
            <person name="Caler E."/>
            <person name="Hannick L.I."/>
            <person name="Bidwell S."/>
            <person name="Joardar V."/>
            <person name="Thiagarajan M."/>
            <person name="Amedeo P."/>
            <person name="Galinsky K.J."/>
            <person name="Schobel S."/>
            <person name="Inman J."/>
            <person name="Hostetler J."/>
            <person name="Miller J."/>
            <person name="Hammond M."/>
            <person name="Megy K."/>
            <person name="Lawson D."/>
            <person name="Kodira C."/>
            <person name="Sutton G."/>
            <person name="Meyer J."/>
            <person name="Hill C.A."/>
            <person name="Birren B."/>
            <person name="Nene V."/>
            <person name="Collins F."/>
            <person name="Alarcon-Chaidez F."/>
            <person name="Wikel S."/>
            <person name="Strausberg R."/>
        </authorList>
    </citation>
    <scope>NUCLEOTIDE SEQUENCE [LARGE SCALE GENOMIC DNA]</scope>
    <source>
        <strain evidence="4">Wikel</strain>
        <strain evidence="2">Wikel colony</strain>
    </source>
</reference>
<organism>
    <name type="scientific">Ixodes scapularis</name>
    <name type="common">Black-legged tick</name>
    <name type="synonym">Deer tick</name>
    <dbReference type="NCBI Taxonomy" id="6945"/>
    <lineage>
        <taxon>Eukaryota</taxon>
        <taxon>Metazoa</taxon>
        <taxon>Ecdysozoa</taxon>
        <taxon>Arthropoda</taxon>
        <taxon>Chelicerata</taxon>
        <taxon>Arachnida</taxon>
        <taxon>Acari</taxon>
        <taxon>Parasitiformes</taxon>
        <taxon>Ixodida</taxon>
        <taxon>Ixodoidea</taxon>
        <taxon>Ixodidae</taxon>
        <taxon>Ixodinae</taxon>
        <taxon>Ixodes</taxon>
    </lineage>
</organism>
<proteinExistence type="predicted"/>